<dbReference type="Proteomes" id="UP000708298">
    <property type="component" value="Unassembled WGS sequence"/>
</dbReference>
<name>A0A964DZU4_9PROT</name>
<organism evidence="2 3">
    <name type="scientific">Acidisoma silvae</name>
    <dbReference type="NCBI Taxonomy" id="2802396"/>
    <lineage>
        <taxon>Bacteria</taxon>
        <taxon>Pseudomonadati</taxon>
        <taxon>Pseudomonadota</taxon>
        <taxon>Alphaproteobacteria</taxon>
        <taxon>Acetobacterales</taxon>
        <taxon>Acidocellaceae</taxon>
        <taxon>Acidisoma</taxon>
    </lineage>
</organism>
<reference evidence="2" key="1">
    <citation type="journal article" date="2021" name="Microorganisms">
        <title>Acidisoma silvae sp. nov. and Acidisomacellulosilytica sp. nov., Two Acidophilic Bacteria Isolated from Decaying Wood, Hydrolyzing Cellulose and Producing Poly-3-hydroxybutyrate.</title>
        <authorList>
            <person name="Mieszkin S."/>
            <person name="Pouder E."/>
            <person name="Uroz S."/>
            <person name="Simon-Colin C."/>
            <person name="Alain K."/>
        </authorList>
    </citation>
    <scope>NUCLEOTIDE SEQUENCE</scope>
    <source>
        <strain evidence="2">HW T2.11</strain>
    </source>
</reference>
<dbReference type="RefSeq" id="WP_227322320.1">
    <property type="nucleotide sequence ID" value="NZ_JAESVB010000007.1"/>
</dbReference>
<dbReference type="InterPro" id="IPR028992">
    <property type="entry name" value="Hedgehog/Intein_dom"/>
</dbReference>
<dbReference type="NCBIfam" id="TIGR04415">
    <property type="entry name" value="O_hepto_targRPT"/>
    <property type="match status" value="7"/>
</dbReference>
<accession>A0A964DZU4</accession>
<dbReference type="InterPro" id="IPR012332">
    <property type="entry name" value="Autotransporter_pectin_lyase_C"/>
</dbReference>
<dbReference type="InterPro" id="IPR030930">
    <property type="entry name" value="AIDA"/>
</dbReference>
<dbReference type="SUPFAM" id="SSF51294">
    <property type="entry name" value="Hedgehog/intein (Hint) domain"/>
    <property type="match status" value="1"/>
</dbReference>
<protein>
    <submittedName>
        <fullName evidence="2">Hint domain-containing protein</fullName>
    </submittedName>
</protein>
<comment type="caution">
    <text evidence="2">The sequence shown here is derived from an EMBL/GenBank/DDBJ whole genome shotgun (WGS) entry which is preliminary data.</text>
</comment>
<sequence length="881" mass="87111">MSDTTISYGTVSSGLVLSSGDVLDVLSGGTADLTVVSAGGIAYVSAGGTEISTVVLSRGLDDVLSGGIASGTVISTYGDEQVYGAAVDAVVDVGGSQTVLNGGSALDSTVQGTQTVYSGGVSSDTKLEFGSETVSAGGVASNTIVGILSGFGGDLGLLYVSSGGTAVDADVQDGLVYISSGGSAVGGTVLDGSVLVYNGGVATGVVVSSGGLEAVGDSIGSSLAVASAAEIAGGTLELTSGGSLTGGVTFTGSGPGLLEIDTSTMPTTVVSGFGASDEIDLTTVAFTNSGTVALNTSTDVLTVTEGGSSYSLQLDGDYTGTTFNLTRDTASGTVIQIDNGSTTTISYGTVSSGLVLSNGDVLNVLSGGLADLTVVSAGGIAYVSAGGTEISTVVLSRGLDDVLSGGIASGTVISTYGDEQVYGAAVDAVVDVGGSQTVLNGGSALDSTVQGTQTVYSGGVSSDTKLEFGSETVSAGGVASNTIVGILSGFGGDLGLLYVSSGGTAVDADVQDGLVYISSGGSAVGGTVLDGSVLVYNGGVATGVVVSSGGLEAVGDSIGSSLAVASATEIAGGTLELTSGGRLTGGVTFVGSGPGLLEISATTMPTTVISGFGASDEIDLMTVAFTSSGTVALNASTDVLTVTEGGSSYALQLAGDYTDTTFNLTPDTGSGTVIGVVDVPCFAAGTHIMTKRGPVAVEDLTLGDHAIIEDGRSMPIQWIGHRNVDCRRHPAPAKVWPVLVEAHAFGPGVPQRDLRLSPDHAIFAAGVLIPVKHLMNGTMIRQVEVDSITYFHVELAQHLIILAEDLPVESYLNTGDASSFANAETPTALHPAFGSEARDIALVMDARGYAPLRVTGPEVAAVRSALAVRVEMREQQRLWAS</sequence>
<dbReference type="InterPro" id="IPR036844">
    <property type="entry name" value="Hint_dom_sf"/>
</dbReference>
<feature type="domain" description="Hedgehog/Intein (Hint)" evidence="1">
    <location>
        <begin position="680"/>
        <end position="814"/>
    </location>
</feature>
<evidence type="ECO:0000313" key="3">
    <source>
        <dbReference type="Proteomes" id="UP000708298"/>
    </source>
</evidence>
<dbReference type="Pfam" id="PF13403">
    <property type="entry name" value="Hint_2"/>
    <property type="match status" value="1"/>
</dbReference>
<dbReference type="Gene3D" id="2.160.20.20">
    <property type="match status" value="1"/>
</dbReference>
<gene>
    <name evidence="2" type="ORF">ASILVAE211_15820</name>
</gene>
<dbReference type="AlphaFoldDB" id="A0A964DZU4"/>
<evidence type="ECO:0000259" key="1">
    <source>
        <dbReference type="Pfam" id="PF13403"/>
    </source>
</evidence>
<evidence type="ECO:0000313" key="2">
    <source>
        <dbReference type="EMBL" id="MCB8876661.1"/>
    </source>
</evidence>
<proteinExistence type="predicted"/>
<dbReference type="EMBL" id="JAESVB010000007">
    <property type="protein sequence ID" value="MCB8876661.1"/>
    <property type="molecule type" value="Genomic_DNA"/>
</dbReference>
<keyword evidence="3" id="KW-1185">Reference proteome</keyword>
<reference evidence="2" key="2">
    <citation type="submission" date="2021-01" db="EMBL/GenBank/DDBJ databases">
        <authorList>
            <person name="Mieszkin S."/>
            <person name="Pouder E."/>
            <person name="Alain K."/>
        </authorList>
    </citation>
    <scope>NUCLEOTIDE SEQUENCE</scope>
    <source>
        <strain evidence="2">HW T2.11</strain>
    </source>
</reference>